<comment type="caution">
    <text evidence="6">The sequence shown here is derived from an EMBL/GenBank/DDBJ whole genome shotgun (WGS) entry which is preliminary data.</text>
</comment>
<accession>A0ABT0KL37</accession>
<feature type="transmembrane region" description="Helical" evidence="3">
    <location>
        <begin position="303"/>
        <end position="328"/>
    </location>
</feature>
<keyword evidence="7" id="KW-1185">Reference proteome</keyword>
<proteinExistence type="predicted"/>
<evidence type="ECO:0000259" key="5">
    <source>
        <dbReference type="PROSITE" id="PS50887"/>
    </source>
</evidence>
<feature type="transmembrane region" description="Helical" evidence="3">
    <location>
        <begin position="279"/>
        <end position="297"/>
    </location>
</feature>
<feature type="transmembrane region" description="Helical" evidence="3">
    <location>
        <begin position="183"/>
        <end position="204"/>
    </location>
</feature>
<keyword evidence="4" id="KW-0732">Signal</keyword>
<feature type="domain" description="GGDEF" evidence="5">
    <location>
        <begin position="430"/>
        <end position="563"/>
    </location>
</feature>
<sequence>MKWIFTLAISLILGLNVCIVQADALHLSENHPEPIGYSLSQYVEKDRLNASQAFELLKKGKFSPVNQSISNYGINAKPVWLHLTINNDASEPLNRVLHIDNYWLDEVSAFWFDNDTIVHFEHQGDLSLYYQQSAMQPSFNFNYSYPIGKTDVLIRVQTPDPMAIPVYLFNQKEMLQKSAFNNYSYGFLYGAITALLIYNFILFIGLRLKSYLFYSLYLGNFLMLHFAYSGHGSLWLWPNSPLWQQWSIPLLMVTFCTSGILFACHFLRLKFQLPTLNRILKSLCIIFPVLMLMAVMLQDRVLGLIFAFDLMLLFSGLMIVLGVLSLNFGNISARFFLIASISSMLGIAVTCLAVWNYIPFNHFTYRAAEVGFFIDVLLLALALTERFRRVENEKTIAEKMANMDPLTRLNNRRAFYQLVEPMFAEEKIQKSASILMIDIDLFKGINDTYGHNFGDAVLVKVATLIRDTLRKDDVLARWGGEEFIIFLPHTQEQEANTLAARLCENIAKLPFTQSQRKINVTASIGIVTSCSAINQLPMLIEVADKHLYQAKRSGRNQICGGLSPDVNRAVS</sequence>
<dbReference type="InterPro" id="IPR029787">
    <property type="entry name" value="Nucleotide_cyclase"/>
</dbReference>
<feature type="transmembrane region" description="Helical" evidence="3">
    <location>
        <begin position="335"/>
        <end position="358"/>
    </location>
</feature>
<evidence type="ECO:0000313" key="7">
    <source>
        <dbReference type="Proteomes" id="UP001202134"/>
    </source>
</evidence>
<dbReference type="CDD" id="cd01949">
    <property type="entry name" value="GGDEF"/>
    <property type="match status" value="1"/>
</dbReference>
<dbReference type="InterPro" id="IPR043128">
    <property type="entry name" value="Rev_trsase/Diguanyl_cyclase"/>
</dbReference>
<feature type="transmembrane region" description="Helical" evidence="3">
    <location>
        <begin position="364"/>
        <end position="384"/>
    </location>
</feature>
<reference evidence="6 7" key="1">
    <citation type="submission" date="2022-01" db="EMBL/GenBank/DDBJ databases">
        <title>Whole genome-based taxonomy of the Shewanellaceae.</title>
        <authorList>
            <person name="Martin-Rodriguez A.J."/>
        </authorList>
    </citation>
    <scope>NUCLEOTIDE SEQUENCE [LARGE SCALE GENOMIC DNA]</scope>
    <source>
        <strain evidence="6 7">DSM 24955</strain>
    </source>
</reference>
<evidence type="ECO:0000256" key="2">
    <source>
        <dbReference type="ARBA" id="ARBA00034247"/>
    </source>
</evidence>
<comment type="catalytic activity">
    <reaction evidence="2">
        <text>2 GTP = 3',3'-c-di-GMP + 2 diphosphate</text>
        <dbReference type="Rhea" id="RHEA:24898"/>
        <dbReference type="ChEBI" id="CHEBI:33019"/>
        <dbReference type="ChEBI" id="CHEBI:37565"/>
        <dbReference type="ChEBI" id="CHEBI:58805"/>
        <dbReference type="EC" id="2.7.7.65"/>
    </reaction>
</comment>
<dbReference type="Gene3D" id="3.30.70.270">
    <property type="match status" value="1"/>
</dbReference>
<dbReference type="PROSITE" id="PS50887">
    <property type="entry name" value="GGDEF"/>
    <property type="match status" value="1"/>
</dbReference>
<evidence type="ECO:0000256" key="3">
    <source>
        <dbReference type="SAM" id="Phobius"/>
    </source>
</evidence>
<dbReference type="EC" id="2.7.7.65" evidence="1"/>
<dbReference type="SMART" id="SM00267">
    <property type="entry name" value="GGDEF"/>
    <property type="match status" value="1"/>
</dbReference>
<dbReference type="InterPro" id="IPR011622">
    <property type="entry name" value="7TMR_DISM_rcpt_extracell_dom2"/>
</dbReference>
<dbReference type="Pfam" id="PF07695">
    <property type="entry name" value="7TMR-DISM_7TM"/>
    <property type="match status" value="1"/>
</dbReference>
<dbReference type="PANTHER" id="PTHR45138">
    <property type="entry name" value="REGULATORY COMPONENTS OF SENSORY TRANSDUCTION SYSTEM"/>
    <property type="match status" value="1"/>
</dbReference>
<keyword evidence="3" id="KW-1133">Transmembrane helix</keyword>
<dbReference type="PANTHER" id="PTHR45138:SF9">
    <property type="entry name" value="DIGUANYLATE CYCLASE DGCM-RELATED"/>
    <property type="match status" value="1"/>
</dbReference>
<evidence type="ECO:0000256" key="4">
    <source>
        <dbReference type="SAM" id="SignalP"/>
    </source>
</evidence>
<feature type="signal peptide" evidence="4">
    <location>
        <begin position="1"/>
        <end position="22"/>
    </location>
</feature>
<name>A0ABT0KL37_9GAMM</name>
<evidence type="ECO:0000256" key="1">
    <source>
        <dbReference type="ARBA" id="ARBA00012528"/>
    </source>
</evidence>
<feature type="transmembrane region" description="Helical" evidence="3">
    <location>
        <begin position="211"/>
        <end position="228"/>
    </location>
</feature>
<dbReference type="Gene3D" id="2.60.40.2380">
    <property type="match status" value="1"/>
</dbReference>
<dbReference type="InterPro" id="IPR000160">
    <property type="entry name" value="GGDEF_dom"/>
</dbReference>
<dbReference type="Pfam" id="PF07696">
    <property type="entry name" value="7TMR-DISMED2"/>
    <property type="match status" value="1"/>
</dbReference>
<dbReference type="InterPro" id="IPR011623">
    <property type="entry name" value="7TMR_DISM_rcpt_extracell_dom1"/>
</dbReference>
<dbReference type="InterPro" id="IPR050469">
    <property type="entry name" value="Diguanylate_Cyclase"/>
</dbReference>
<evidence type="ECO:0000313" key="6">
    <source>
        <dbReference type="EMBL" id="MCL1044548.1"/>
    </source>
</evidence>
<gene>
    <name evidence="6" type="ORF">L2737_04265</name>
</gene>
<keyword evidence="3" id="KW-0812">Transmembrane</keyword>
<dbReference type="RefSeq" id="WP_248954906.1">
    <property type="nucleotide sequence ID" value="NZ_JAKIKU010000002.1"/>
</dbReference>
<dbReference type="EMBL" id="JAKIKU010000002">
    <property type="protein sequence ID" value="MCL1044548.1"/>
    <property type="molecule type" value="Genomic_DNA"/>
</dbReference>
<dbReference type="Proteomes" id="UP001202134">
    <property type="component" value="Unassembled WGS sequence"/>
</dbReference>
<feature type="chain" id="PRO_5045562104" description="diguanylate cyclase" evidence="4">
    <location>
        <begin position="23"/>
        <end position="571"/>
    </location>
</feature>
<dbReference type="NCBIfam" id="TIGR00254">
    <property type="entry name" value="GGDEF"/>
    <property type="match status" value="1"/>
</dbReference>
<dbReference type="Pfam" id="PF00990">
    <property type="entry name" value="GGDEF"/>
    <property type="match status" value="1"/>
</dbReference>
<keyword evidence="3" id="KW-0472">Membrane</keyword>
<dbReference type="SUPFAM" id="SSF55073">
    <property type="entry name" value="Nucleotide cyclase"/>
    <property type="match status" value="1"/>
</dbReference>
<organism evidence="6 7">
    <name type="scientific">Shewanella electrodiphila</name>
    <dbReference type="NCBI Taxonomy" id="934143"/>
    <lineage>
        <taxon>Bacteria</taxon>
        <taxon>Pseudomonadati</taxon>
        <taxon>Pseudomonadota</taxon>
        <taxon>Gammaproteobacteria</taxon>
        <taxon>Alteromonadales</taxon>
        <taxon>Shewanellaceae</taxon>
        <taxon>Shewanella</taxon>
    </lineage>
</organism>
<feature type="transmembrane region" description="Helical" evidence="3">
    <location>
        <begin position="248"/>
        <end position="267"/>
    </location>
</feature>
<protein>
    <recommendedName>
        <fullName evidence="1">diguanylate cyclase</fullName>
        <ecNumber evidence="1">2.7.7.65</ecNumber>
    </recommendedName>
</protein>